<evidence type="ECO:0000256" key="13">
    <source>
        <dbReference type="RuleBase" id="RU361144"/>
    </source>
</evidence>
<evidence type="ECO:0000256" key="6">
    <source>
        <dbReference type="PIRSR" id="PIRSR601548-10"/>
    </source>
</evidence>
<feature type="binding site" evidence="11">
    <location>
        <position position="379"/>
    </location>
    <ligand>
        <name>Zn(2+)</name>
        <dbReference type="ChEBI" id="CHEBI:29105"/>
        <label>2</label>
        <note>catalytic</note>
    </ligand>
</feature>
<dbReference type="GO" id="GO:0008241">
    <property type="term" value="F:peptidyl-dipeptidase activity"/>
    <property type="evidence" value="ECO:0007669"/>
    <property type="project" value="InterPro"/>
</dbReference>
<keyword evidence="3 10" id="KW-1015">Disulfide bond</keyword>
<dbReference type="Pfam" id="PF01401">
    <property type="entry name" value="Peptidase_M2"/>
    <property type="match status" value="1"/>
</dbReference>
<feature type="binding site" evidence="9">
    <location>
        <position position="379"/>
    </location>
    <ligand>
        <name>Zn(2+)</name>
        <dbReference type="ChEBI" id="CHEBI:29105"/>
        <label>1</label>
        <note>catalytic</note>
    </ligand>
</feature>
<feature type="active site" description="Proton acceptor 2" evidence="7">
    <location>
        <position position="380"/>
    </location>
</feature>
<evidence type="ECO:0000256" key="2">
    <source>
        <dbReference type="ARBA" id="ARBA00022729"/>
    </source>
</evidence>
<reference evidence="16" key="1">
    <citation type="submission" date="2025-08" db="UniProtKB">
        <authorList>
            <consortium name="RefSeq"/>
        </authorList>
    </citation>
    <scope>IDENTIFICATION</scope>
</reference>
<dbReference type="RefSeq" id="XP_022085293.1">
    <property type="nucleotide sequence ID" value="XM_022229601.1"/>
</dbReference>
<feature type="signal peptide" evidence="14">
    <location>
        <begin position="1"/>
        <end position="21"/>
    </location>
</feature>
<evidence type="ECO:0000256" key="8">
    <source>
        <dbReference type="PIRSR" id="PIRSR601548-2"/>
    </source>
</evidence>
<dbReference type="OrthoDB" id="10029630at2759"/>
<protein>
    <recommendedName>
        <fullName evidence="13">Angiotensin-converting enzyme</fullName>
        <ecNumber evidence="13">3.4.-.-</ecNumber>
    </recommendedName>
</protein>
<comment type="cofactor">
    <cofactor evidence="13">
        <name>Zn(2+)</name>
        <dbReference type="ChEBI" id="CHEBI:29105"/>
    </cofactor>
    <text evidence="13">Binds 1 zinc ion per subunit.</text>
</comment>
<dbReference type="InterPro" id="IPR001548">
    <property type="entry name" value="Peptidase_M2"/>
</dbReference>
<feature type="binding site" evidence="11">
    <location>
        <position position="383"/>
    </location>
    <ligand>
        <name>Zn(2+)</name>
        <dbReference type="ChEBI" id="CHEBI:29105"/>
        <label>2</label>
        <note>catalytic</note>
    </ligand>
</feature>
<feature type="disulfide bond" evidence="10 12">
    <location>
        <begin position="348"/>
        <end position="366"/>
    </location>
</feature>
<dbReference type="AlphaFoldDB" id="A0A8B7XWP2"/>
<keyword evidence="13" id="KW-0378">Hydrolase</keyword>
<feature type="disulfide bond" evidence="10 12">
    <location>
        <begin position="147"/>
        <end position="155"/>
    </location>
</feature>
<dbReference type="GO" id="GO:0046872">
    <property type="term" value="F:metal ion binding"/>
    <property type="evidence" value="ECO:0007669"/>
    <property type="project" value="UniProtKB-KW"/>
</dbReference>
<dbReference type="PROSITE" id="PS52011">
    <property type="entry name" value="PEPTIDASE_M2"/>
    <property type="match status" value="1"/>
</dbReference>
<feature type="active site" description="Proton donor 1" evidence="5">
    <location>
        <position position="512"/>
    </location>
</feature>
<evidence type="ECO:0000256" key="11">
    <source>
        <dbReference type="PIRSR" id="PIRSR601548-8"/>
    </source>
</evidence>
<comment type="caution">
    <text evidence="12">Lacks conserved residue(s) required for the propagation of feature annotation.</text>
</comment>
<evidence type="ECO:0000256" key="14">
    <source>
        <dbReference type="SAM" id="SignalP"/>
    </source>
</evidence>
<evidence type="ECO:0000313" key="15">
    <source>
        <dbReference type="Proteomes" id="UP000694845"/>
    </source>
</evidence>
<feature type="chain" id="PRO_5034943351" description="Angiotensin-converting enzyme" evidence="14">
    <location>
        <begin position="22"/>
        <end position="643"/>
    </location>
</feature>
<dbReference type="GO" id="GO:0006508">
    <property type="term" value="P:proteolysis"/>
    <property type="evidence" value="ECO:0007669"/>
    <property type="project" value="UniProtKB-KW"/>
</dbReference>
<dbReference type="EC" id="3.4.-.-" evidence="13"/>
<dbReference type="GO" id="GO:0004180">
    <property type="term" value="F:carboxypeptidase activity"/>
    <property type="evidence" value="ECO:0007669"/>
    <property type="project" value="UniProtKB-KW"/>
</dbReference>
<evidence type="ECO:0000256" key="1">
    <source>
        <dbReference type="ARBA" id="ARBA00008139"/>
    </source>
</evidence>
<evidence type="ECO:0000256" key="12">
    <source>
        <dbReference type="PROSITE-ProRule" id="PRU01355"/>
    </source>
</evidence>
<dbReference type="GO" id="GO:0008237">
    <property type="term" value="F:metallopeptidase activity"/>
    <property type="evidence" value="ECO:0007669"/>
    <property type="project" value="UniProtKB-KW"/>
</dbReference>
<keyword evidence="13" id="KW-0482">Metalloprotease</keyword>
<feature type="active site" description="Proton acceptor 1" evidence="5">
    <location>
        <position position="380"/>
    </location>
</feature>
<dbReference type="SUPFAM" id="SSF55486">
    <property type="entry name" value="Metalloproteases ('zincins'), catalytic domain"/>
    <property type="match status" value="1"/>
</dbReference>
<dbReference type="CDD" id="cd06461">
    <property type="entry name" value="M2_ACE"/>
    <property type="match status" value="1"/>
</dbReference>
<evidence type="ECO:0000313" key="16">
    <source>
        <dbReference type="RefSeq" id="XP_022085293.1"/>
    </source>
</evidence>
<organism evidence="15 16">
    <name type="scientific">Acanthaster planci</name>
    <name type="common">Crown-of-thorns starfish</name>
    <dbReference type="NCBI Taxonomy" id="133434"/>
    <lineage>
        <taxon>Eukaryota</taxon>
        <taxon>Metazoa</taxon>
        <taxon>Echinodermata</taxon>
        <taxon>Eleutherozoa</taxon>
        <taxon>Asterozoa</taxon>
        <taxon>Asteroidea</taxon>
        <taxon>Valvatacea</taxon>
        <taxon>Valvatida</taxon>
        <taxon>Acanthasteridae</taxon>
        <taxon>Acanthaster</taxon>
    </lineage>
</organism>
<keyword evidence="4 6" id="KW-0325">Glycoprotein</keyword>
<keyword evidence="9 13" id="KW-0479">Metal-binding</keyword>
<dbReference type="PANTHER" id="PTHR10514:SF24">
    <property type="entry name" value="ANGIOTENSIN-CONVERTING ENZYME 2"/>
    <property type="match status" value="1"/>
</dbReference>
<dbReference type="PRINTS" id="PR00791">
    <property type="entry name" value="PEPDIPTASEA"/>
</dbReference>
<dbReference type="KEGG" id="aplc:110976389"/>
<proteinExistence type="inferred from homology"/>
<comment type="similarity">
    <text evidence="1 12 13">Belongs to the peptidase M2 family.</text>
</comment>
<feature type="disulfide bond" evidence="10">
    <location>
        <begin position="537"/>
        <end position="549"/>
    </location>
</feature>
<evidence type="ECO:0000256" key="7">
    <source>
        <dbReference type="PIRSR" id="PIRSR601548-11"/>
    </source>
</evidence>
<keyword evidence="13" id="KW-0121">Carboxypeptidase</keyword>
<keyword evidence="13" id="KW-0645">Protease</keyword>
<feature type="glycosylation site" description="N-linked (GlcNAc...) asparagine" evidence="6">
    <location>
        <position position="68"/>
    </location>
</feature>
<feature type="active site" description="Proton donor 2" evidence="7">
    <location>
        <position position="512"/>
    </location>
</feature>
<keyword evidence="2 14" id="KW-0732">Signal</keyword>
<dbReference type="Proteomes" id="UP000694845">
    <property type="component" value="Unplaced"/>
</dbReference>
<gene>
    <name evidence="16" type="primary">LOC110976389</name>
</gene>
<evidence type="ECO:0000256" key="4">
    <source>
        <dbReference type="ARBA" id="ARBA00023180"/>
    </source>
</evidence>
<dbReference type="Gene3D" id="1.10.1370.30">
    <property type="match status" value="1"/>
</dbReference>
<evidence type="ECO:0000256" key="3">
    <source>
        <dbReference type="ARBA" id="ARBA00023157"/>
    </source>
</evidence>
<feature type="binding site" evidence="9">
    <location>
        <position position="407"/>
    </location>
    <ligand>
        <name>Zn(2+)</name>
        <dbReference type="ChEBI" id="CHEBI:29105"/>
        <label>1</label>
        <note>catalytic</note>
    </ligand>
</feature>
<evidence type="ECO:0000256" key="10">
    <source>
        <dbReference type="PIRSR" id="PIRSR601548-4"/>
    </source>
</evidence>
<feature type="binding site" evidence="11">
    <location>
        <position position="407"/>
    </location>
    <ligand>
        <name>Zn(2+)</name>
        <dbReference type="ChEBI" id="CHEBI:29105"/>
        <label>2</label>
        <note>catalytic</note>
    </ligand>
</feature>
<name>A0A8B7XWP2_ACAPL</name>
<dbReference type="GO" id="GO:0005886">
    <property type="term" value="C:plasma membrane"/>
    <property type="evidence" value="ECO:0007669"/>
    <property type="project" value="TreeGrafter"/>
</dbReference>
<keyword evidence="9 13" id="KW-0862">Zinc</keyword>
<dbReference type="PANTHER" id="PTHR10514">
    <property type="entry name" value="ANGIOTENSIN-CONVERTING ENZYME"/>
    <property type="match status" value="1"/>
</dbReference>
<feature type="binding site" evidence="9">
    <location>
        <position position="383"/>
    </location>
    <ligand>
        <name>Zn(2+)</name>
        <dbReference type="ChEBI" id="CHEBI:29105"/>
        <label>1</label>
        <note>catalytic</note>
    </ligand>
</feature>
<sequence length="643" mass="72390">MSRVLSRMYLSLLLALISAKAGSSLQQARESDPITDQNEANEFLRHYTEQAQIIIYAGALASWGYYTNVTAYNQQKDVEASLVSAAFRQEAYQNASRFDVSGFDEDVKRQFQKIKDIGTAALEPSKVEEYNNVVNKMTDNYSAGTVCKEDQPTECLQLEPGLAHIMATSTNWDELVWAWKGFRDAVGTPNKPLYKKFVKLANEAAVANGHADMGAYWRSDYESATIVDEAYKIYDQILPLYQQLHAYVRRIMHKTHGSKVDVKGKIPSCLLGDMWGRFWGNIFGQVVPYPDRPNIDVTDTMVAKNFTPRIMFELADDFFASLGLLRVNPAFWSNSMIVKPKDGRQVVCHPSAWDLGNGEDFRVKMCTEVTMDFFQTIHHELGHTQYQMQYSDLPFPFRDGANGAFHEAVGEVMTLSISTPAHLSHPDIGLLEPGSGTDEETDINFLLKTALNTIGTLPFSLALDQWRWDVFAGDISEDKWTERWWQLKHDLVGTEAPVSRTEDDFDPGAMYHIVVAYPFLGYYMRTIIQFQFQKALCDAAGHTGPLHRCDFYKSQEAGTKFANMLKLGCSKPWPDAMEAITGQRAISADAINAYFEPLMTWLTETNRKNGEQIGWKAPGNGAILPNVSLVVLVLCLLVTSRLL</sequence>
<evidence type="ECO:0000256" key="9">
    <source>
        <dbReference type="PIRSR" id="PIRSR601548-3"/>
    </source>
</evidence>
<evidence type="ECO:0000256" key="5">
    <source>
        <dbReference type="PIRSR" id="PIRSR601548-1"/>
    </source>
</evidence>
<dbReference type="GeneID" id="110976389"/>
<keyword evidence="15" id="KW-1185">Reference proteome</keyword>
<accession>A0A8B7XWP2</accession>
<feature type="binding site" evidence="8">
    <location>
        <position position="221"/>
    </location>
    <ligand>
        <name>chloride</name>
        <dbReference type="ChEBI" id="CHEBI:17996"/>
        <label>1</label>
    </ligand>
</feature>